<dbReference type="AlphaFoldDB" id="A0A7X2ITN8"/>
<dbReference type="SUPFAM" id="SSF52540">
    <property type="entry name" value="P-loop containing nucleoside triphosphate hydrolases"/>
    <property type="match status" value="1"/>
</dbReference>
<accession>A0A7X2ITN8</accession>
<sequence>MPKEKPVNHIQKIAFCGLRRLNPFVFSAGDPFPAWLRARAWHEFGDVNVFIGANGAGKSTVLELVDLLRNPDRLVTLPRENQTAFELSAFDIILSDGAQLIGMAKSHAINGQPDADNIDRTTRRLDIQFVTLLGGKGDDKYLNFNRNISKIELDGDSSECLRQGFSRFGVEIAYWEPSAPVSATALVDELNAARVYLCGIVSETEWMDRHAPPGWDGVGSKIRQTPCYAAEDERVGIYLSDDARQHNMVPVTALPAGWRQLGSILTWLKHVPDGAICLLEEPETHLHPHLQRYLARRIGDIAQKRRLQLFIATHSTVFQQMNAWPHGVRLFEARPTELSTLDSAWRVLDALGIKGSDLSQSNGVIWVEGPSDRLYVKHWIKLYCQAKGLPEPLENVEYSFLLYGGAALNHFGIDEIDAFIDMLRINRNLAIVMDRDLDFVDDPDGKLICMRPSSAKQRVLSALAAFEGARTHAWVTDGYTIESYLPHALQTEHFDVDNGRLVLKKHRNKVAIANQYVRTHARWDGCADRPDTLLTRIEALVDALRAWNR</sequence>
<reference evidence="2 3" key="1">
    <citation type="submission" date="2019-11" db="EMBL/GenBank/DDBJ databases">
        <title>Novel species isolated from a subtropical stream in China.</title>
        <authorList>
            <person name="Lu H."/>
        </authorList>
    </citation>
    <scope>NUCLEOTIDE SEQUENCE [LARGE SCALE GENOMIC DNA]</scope>
    <source>
        <strain evidence="2 3">FT92W</strain>
    </source>
</reference>
<evidence type="ECO:0000313" key="3">
    <source>
        <dbReference type="Proteomes" id="UP000446768"/>
    </source>
</evidence>
<dbReference type="GO" id="GO:0005524">
    <property type="term" value="F:ATP binding"/>
    <property type="evidence" value="ECO:0007669"/>
    <property type="project" value="InterPro"/>
</dbReference>
<dbReference type="EMBL" id="WKJJ01000024">
    <property type="protein sequence ID" value="MRV75834.1"/>
    <property type="molecule type" value="Genomic_DNA"/>
</dbReference>
<dbReference type="InterPro" id="IPR051396">
    <property type="entry name" value="Bact_Antivir_Def_Nuclease"/>
</dbReference>
<gene>
    <name evidence="2" type="ORF">GJ700_29395</name>
</gene>
<proteinExistence type="predicted"/>
<feature type="domain" description="ATPase AAA-type core" evidence="1">
    <location>
        <begin position="253"/>
        <end position="317"/>
    </location>
</feature>
<dbReference type="Gene3D" id="3.40.50.300">
    <property type="entry name" value="P-loop containing nucleotide triphosphate hydrolases"/>
    <property type="match status" value="1"/>
</dbReference>
<evidence type="ECO:0000259" key="1">
    <source>
        <dbReference type="Pfam" id="PF13304"/>
    </source>
</evidence>
<evidence type="ECO:0000313" key="2">
    <source>
        <dbReference type="EMBL" id="MRV75834.1"/>
    </source>
</evidence>
<comment type="caution">
    <text evidence="2">The sequence shown here is derived from an EMBL/GenBank/DDBJ whole genome shotgun (WGS) entry which is preliminary data.</text>
</comment>
<protein>
    <submittedName>
        <fullName evidence="2">AAA family ATPase</fullName>
    </submittedName>
</protein>
<dbReference type="Pfam" id="PF13304">
    <property type="entry name" value="AAA_21"/>
    <property type="match status" value="1"/>
</dbReference>
<dbReference type="PANTHER" id="PTHR43581:SF2">
    <property type="entry name" value="EXCINUCLEASE ATPASE SUBUNIT"/>
    <property type="match status" value="1"/>
</dbReference>
<dbReference type="RefSeq" id="WP_154380750.1">
    <property type="nucleotide sequence ID" value="NZ_WKJJ01000024.1"/>
</dbReference>
<organism evidence="2 3">
    <name type="scientific">Pseudoduganella rivuli</name>
    <dbReference type="NCBI Taxonomy" id="2666085"/>
    <lineage>
        <taxon>Bacteria</taxon>
        <taxon>Pseudomonadati</taxon>
        <taxon>Pseudomonadota</taxon>
        <taxon>Betaproteobacteria</taxon>
        <taxon>Burkholderiales</taxon>
        <taxon>Oxalobacteraceae</taxon>
        <taxon>Telluria group</taxon>
        <taxon>Pseudoduganella</taxon>
    </lineage>
</organism>
<dbReference type="InterPro" id="IPR027417">
    <property type="entry name" value="P-loop_NTPase"/>
</dbReference>
<keyword evidence="3" id="KW-1185">Reference proteome</keyword>
<dbReference type="Proteomes" id="UP000446768">
    <property type="component" value="Unassembled WGS sequence"/>
</dbReference>
<dbReference type="GO" id="GO:0016887">
    <property type="term" value="F:ATP hydrolysis activity"/>
    <property type="evidence" value="ECO:0007669"/>
    <property type="project" value="InterPro"/>
</dbReference>
<dbReference type="PANTHER" id="PTHR43581">
    <property type="entry name" value="ATP/GTP PHOSPHATASE"/>
    <property type="match status" value="1"/>
</dbReference>
<name>A0A7X2ITN8_9BURK</name>
<dbReference type="InterPro" id="IPR003959">
    <property type="entry name" value="ATPase_AAA_core"/>
</dbReference>